<feature type="compositionally biased region" description="Basic and acidic residues" evidence="1">
    <location>
        <begin position="134"/>
        <end position="143"/>
    </location>
</feature>
<gene>
    <name evidence="2" type="ORF">HO173_003829</name>
</gene>
<feature type="compositionally biased region" description="Polar residues" evidence="1">
    <location>
        <begin position="497"/>
        <end position="507"/>
    </location>
</feature>
<name>A0A8H6G0P8_9LECA</name>
<dbReference type="EMBL" id="JACCJC010000011">
    <property type="protein sequence ID" value="KAF6238195.1"/>
    <property type="molecule type" value="Genomic_DNA"/>
</dbReference>
<organism evidence="2 3">
    <name type="scientific">Letharia columbiana</name>
    <dbReference type="NCBI Taxonomy" id="112416"/>
    <lineage>
        <taxon>Eukaryota</taxon>
        <taxon>Fungi</taxon>
        <taxon>Dikarya</taxon>
        <taxon>Ascomycota</taxon>
        <taxon>Pezizomycotina</taxon>
        <taxon>Lecanoromycetes</taxon>
        <taxon>OSLEUM clade</taxon>
        <taxon>Lecanoromycetidae</taxon>
        <taxon>Lecanorales</taxon>
        <taxon>Lecanorineae</taxon>
        <taxon>Parmeliaceae</taxon>
        <taxon>Letharia</taxon>
    </lineage>
</organism>
<accession>A0A8H6G0P8</accession>
<feature type="region of interest" description="Disordered" evidence="1">
    <location>
        <begin position="124"/>
        <end position="165"/>
    </location>
</feature>
<reference evidence="2 3" key="1">
    <citation type="journal article" date="2020" name="Genomics">
        <title>Complete, high-quality genomes from long-read metagenomic sequencing of two wolf lichen thalli reveals enigmatic genome architecture.</title>
        <authorList>
            <person name="McKenzie S.K."/>
            <person name="Walston R.F."/>
            <person name="Allen J.L."/>
        </authorList>
    </citation>
    <scope>NUCLEOTIDE SEQUENCE [LARGE SCALE GENOMIC DNA]</scope>
    <source>
        <strain evidence="2">WasteWater2</strain>
    </source>
</reference>
<evidence type="ECO:0000313" key="3">
    <source>
        <dbReference type="Proteomes" id="UP000578531"/>
    </source>
</evidence>
<feature type="compositionally biased region" description="Gly residues" evidence="1">
    <location>
        <begin position="144"/>
        <end position="156"/>
    </location>
</feature>
<evidence type="ECO:0000313" key="2">
    <source>
        <dbReference type="EMBL" id="KAF6238195.1"/>
    </source>
</evidence>
<dbReference type="OrthoDB" id="5372553at2759"/>
<comment type="caution">
    <text evidence="2">The sequence shown here is derived from an EMBL/GenBank/DDBJ whole genome shotgun (WGS) entry which is preliminary data.</text>
</comment>
<dbReference type="RefSeq" id="XP_037167509.1">
    <property type="nucleotide sequence ID" value="XM_037305754.1"/>
</dbReference>
<dbReference type="GeneID" id="59285495"/>
<dbReference type="AlphaFoldDB" id="A0A8H6G0P8"/>
<evidence type="ECO:0000256" key="1">
    <source>
        <dbReference type="SAM" id="MobiDB-lite"/>
    </source>
</evidence>
<dbReference type="Proteomes" id="UP000578531">
    <property type="component" value="Unassembled WGS sequence"/>
</dbReference>
<protein>
    <submittedName>
        <fullName evidence="2">Uncharacterized protein</fullName>
    </submittedName>
</protein>
<proteinExistence type="predicted"/>
<keyword evidence="3" id="KW-1185">Reference proteome</keyword>
<feature type="region of interest" description="Disordered" evidence="1">
    <location>
        <begin position="467"/>
        <end position="516"/>
    </location>
</feature>
<sequence>MPNLVGFRDGSPPLVEDQAKQTTLVAMQMEALGSRRRDFLSTTDFKENKASYVPTVHLESQRLVNKRSIGQGEKSKLEGWNNAWTRLQDDGTDTQNLRAVNEGLGQTHRARLMNDDSVRDYTGEENFCGGGRSGRGDRGDRGGRGGGNAGRTTGRGGRGKAKGERRVTFQDGSLVQPITRVRVPKGQPSAQIDVPRHPPHPILKTVSAVTSAKGNTTTPSTPATLTRPPVHYDGMLAAPSAFMASVGIRKERTRDEPNIKDAPSATDTSKEKVIGYKNDTLIIKITDTSSEKAIAHKSNASAIDTPSHNTTTAAGKTIKGLDSHPKGDLMDLDTGRETTQPVLQFTAPSTKEPPSHHVDQVVLAFDQQIEALEKIGVFNATQLELLKSIQTQVHARKNATAPVKEAPRPGIYTKSELVSLRPTASVPEVTTGIAAKFAQQQHAFLIGEHVHKTRYHTAASLTEDFERLSVSDKRPAKPAATDLSISDKKPAKPAATDLSTPEKSNINPFGPPPVKGKGPSLPAHLLNQTTTADHGAAARAQYSGSNDILAPISDRQSLVDVTSTTRPTRRNMINQTGFIALAENRVNFVAAGKKGEDPLLVARKRGL</sequence>